<proteinExistence type="predicted"/>
<comment type="caution">
    <text evidence="1">The sequence shown here is derived from an EMBL/GenBank/DDBJ whole genome shotgun (WGS) entry which is preliminary data.</text>
</comment>
<reference evidence="1 2" key="1">
    <citation type="submission" date="2023-09" db="EMBL/GenBank/DDBJ databases">
        <title>Genomes of two closely related lineages of the louse Polyplax serrata with different host specificities.</title>
        <authorList>
            <person name="Martinu J."/>
            <person name="Tarabai H."/>
            <person name="Stefka J."/>
            <person name="Hypsa V."/>
        </authorList>
    </citation>
    <scope>NUCLEOTIDE SEQUENCE [LARGE SCALE GENOMIC DNA]</scope>
    <source>
        <strain evidence="1">98ZLc_SE</strain>
    </source>
</reference>
<evidence type="ECO:0000313" key="2">
    <source>
        <dbReference type="Proteomes" id="UP001359485"/>
    </source>
</evidence>
<accession>A0ABR1AZV9</accession>
<sequence length="321" mass="36932">MESDDSSDNEDCNFEYWNNWEPSYNPGPELHKSDRNKVVFGRNNDWKRQKAISSLETNEKFGNWVPPENLYTGTKSTGLLRVALKRAQEKSECVKLTVIDSWSNDAFNDSKVFENCRVDLSESKLLENSLTQSFDVSPQKDSTMKFDTSNNWEKLLNMDWGKRVELHDVTSFSEKDTIWGVVKLGTFSSIKVWVNEYGNVCGMAEGTISKEGSCESSCITINDSQNLRKMLRLQSAQWSCLLEVVQQKQLALKFDTKTEYTLPKMTSIEKLWFYICKRRHQLVDQSMLVKISGAIKSLKDLKIIPKLVVLEIRSLRGHEIP</sequence>
<protein>
    <submittedName>
        <fullName evidence="1">Uncharacterized protein</fullName>
    </submittedName>
</protein>
<evidence type="ECO:0000313" key="1">
    <source>
        <dbReference type="EMBL" id="KAK6632100.1"/>
    </source>
</evidence>
<organism evidence="1 2">
    <name type="scientific">Polyplax serrata</name>
    <name type="common">Common mouse louse</name>
    <dbReference type="NCBI Taxonomy" id="468196"/>
    <lineage>
        <taxon>Eukaryota</taxon>
        <taxon>Metazoa</taxon>
        <taxon>Ecdysozoa</taxon>
        <taxon>Arthropoda</taxon>
        <taxon>Hexapoda</taxon>
        <taxon>Insecta</taxon>
        <taxon>Pterygota</taxon>
        <taxon>Neoptera</taxon>
        <taxon>Paraneoptera</taxon>
        <taxon>Psocodea</taxon>
        <taxon>Troctomorpha</taxon>
        <taxon>Phthiraptera</taxon>
        <taxon>Anoplura</taxon>
        <taxon>Polyplacidae</taxon>
        <taxon>Polyplax</taxon>
    </lineage>
</organism>
<keyword evidence="2" id="KW-1185">Reference proteome</keyword>
<dbReference type="EMBL" id="JAWJWF010000005">
    <property type="protein sequence ID" value="KAK6632100.1"/>
    <property type="molecule type" value="Genomic_DNA"/>
</dbReference>
<gene>
    <name evidence="1" type="ORF">RUM44_007130</name>
</gene>
<dbReference type="Proteomes" id="UP001359485">
    <property type="component" value="Unassembled WGS sequence"/>
</dbReference>
<name>A0ABR1AZV9_POLSC</name>